<keyword evidence="2" id="KW-0175">Coiled coil</keyword>
<feature type="coiled-coil region" evidence="2">
    <location>
        <begin position="6"/>
        <end position="36"/>
    </location>
</feature>
<protein>
    <submittedName>
        <fullName evidence="5">Two component transcriptional regulator, LytTR family</fullName>
    </submittedName>
</protein>
<dbReference type="PROSITE" id="PS50930">
    <property type="entry name" value="HTH_LYTTR"/>
    <property type="match status" value="1"/>
</dbReference>
<proteinExistence type="predicted"/>
<dbReference type="AlphaFoldDB" id="A0A1I6YIF1"/>
<dbReference type="InterPro" id="IPR001789">
    <property type="entry name" value="Sig_transdc_resp-reg_receiver"/>
</dbReference>
<sequence>MKAIIIDDERLARAEMQNLLAEYKDLKVVAEAKNAEEGIMLIKEHKPDVIFCDVQMPGMNGFEMVKKLEEIPKVVFVTAFDEHAIKAFEVNALDYLLKPVDPDRLNETIEKLLKEEDDYSSTNNLAFRKERVLDATDKVFLKDGEKCFYVSLADIRYFESKGNYVKVYFGKHKPMILRSLNSLEDRLNPEQFFRANRKFIVNLNYITHIENWFNGGLQITLEEDEKIEISRRQAIKFKDVMSL</sequence>
<evidence type="ECO:0000313" key="6">
    <source>
        <dbReference type="Proteomes" id="UP000236454"/>
    </source>
</evidence>
<organism evidence="5 6">
    <name type="scientific">Lishizhenia tianjinensis</name>
    <dbReference type="NCBI Taxonomy" id="477690"/>
    <lineage>
        <taxon>Bacteria</taxon>
        <taxon>Pseudomonadati</taxon>
        <taxon>Bacteroidota</taxon>
        <taxon>Flavobacteriia</taxon>
        <taxon>Flavobacteriales</taxon>
        <taxon>Crocinitomicaceae</taxon>
        <taxon>Lishizhenia</taxon>
    </lineage>
</organism>
<dbReference type="GO" id="GO:0003677">
    <property type="term" value="F:DNA binding"/>
    <property type="evidence" value="ECO:0007669"/>
    <property type="project" value="InterPro"/>
</dbReference>
<feature type="domain" description="Response regulatory" evidence="3">
    <location>
        <begin position="2"/>
        <end position="113"/>
    </location>
</feature>
<dbReference type="PANTHER" id="PTHR37299:SF1">
    <property type="entry name" value="STAGE 0 SPORULATION PROTEIN A HOMOLOG"/>
    <property type="match status" value="1"/>
</dbReference>
<dbReference type="InterPro" id="IPR046947">
    <property type="entry name" value="LytR-like"/>
</dbReference>
<evidence type="ECO:0000256" key="1">
    <source>
        <dbReference type="PROSITE-ProRule" id="PRU00169"/>
    </source>
</evidence>
<dbReference type="FunFam" id="3.40.50.2300:FF:000051">
    <property type="entry name" value="Two-component response regulator yehT"/>
    <property type="match status" value="1"/>
</dbReference>
<accession>A0A1I6YIF1</accession>
<name>A0A1I6YIF1_9FLAO</name>
<dbReference type="InterPro" id="IPR007492">
    <property type="entry name" value="LytTR_DNA-bd_dom"/>
</dbReference>
<dbReference type="SMART" id="SM00448">
    <property type="entry name" value="REC"/>
    <property type="match status" value="1"/>
</dbReference>
<dbReference type="RefSeq" id="WP_090246868.1">
    <property type="nucleotide sequence ID" value="NZ_FPAS01000001.1"/>
</dbReference>
<dbReference type="InterPro" id="IPR011006">
    <property type="entry name" value="CheY-like_superfamily"/>
</dbReference>
<dbReference type="SMART" id="SM00850">
    <property type="entry name" value="LytTR"/>
    <property type="match status" value="1"/>
</dbReference>
<feature type="modified residue" description="4-aspartylphosphate" evidence="1">
    <location>
        <position position="53"/>
    </location>
</feature>
<keyword evidence="1" id="KW-0597">Phosphoprotein</keyword>
<dbReference type="STRING" id="477690.SAMN05216474_0924"/>
<dbReference type="GO" id="GO:0000156">
    <property type="term" value="F:phosphorelay response regulator activity"/>
    <property type="evidence" value="ECO:0007669"/>
    <property type="project" value="InterPro"/>
</dbReference>
<dbReference type="Pfam" id="PF00072">
    <property type="entry name" value="Response_reg"/>
    <property type="match status" value="1"/>
</dbReference>
<evidence type="ECO:0000259" key="3">
    <source>
        <dbReference type="PROSITE" id="PS50110"/>
    </source>
</evidence>
<dbReference type="Gene3D" id="2.40.50.1020">
    <property type="entry name" value="LytTr DNA-binding domain"/>
    <property type="match status" value="1"/>
</dbReference>
<evidence type="ECO:0000259" key="4">
    <source>
        <dbReference type="PROSITE" id="PS50930"/>
    </source>
</evidence>
<dbReference type="SUPFAM" id="SSF52172">
    <property type="entry name" value="CheY-like"/>
    <property type="match status" value="1"/>
</dbReference>
<feature type="domain" description="HTH LytTR-type" evidence="4">
    <location>
        <begin position="141"/>
        <end position="243"/>
    </location>
</feature>
<dbReference type="PROSITE" id="PS50110">
    <property type="entry name" value="RESPONSE_REGULATORY"/>
    <property type="match status" value="1"/>
</dbReference>
<dbReference type="Gene3D" id="3.40.50.2300">
    <property type="match status" value="1"/>
</dbReference>
<keyword evidence="6" id="KW-1185">Reference proteome</keyword>
<gene>
    <name evidence="5" type="ORF">SAMN05216474_0924</name>
</gene>
<evidence type="ECO:0000313" key="5">
    <source>
        <dbReference type="EMBL" id="SFT50295.1"/>
    </source>
</evidence>
<dbReference type="Proteomes" id="UP000236454">
    <property type="component" value="Unassembled WGS sequence"/>
</dbReference>
<dbReference type="OrthoDB" id="2168082at2"/>
<dbReference type="PANTHER" id="PTHR37299">
    <property type="entry name" value="TRANSCRIPTIONAL REGULATOR-RELATED"/>
    <property type="match status" value="1"/>
</dbReference>
<evidence type="ECO:0000256" key="2">
    <source>
        <dbReference type="SAM" id="Coils"/>
    </source>
</evidence>
<dbReference type="EMBL" id="FPAS01000001">
    <property type="protein sequence ID" value="SFT50295.1"/>
    <property type="molecule type" value="Genomic_DNA"/>
</dbReference>
<dbReference type="Pfam" id="PF04397">
    <property type="entry name" value="LytTR"/>
    <property type="match status" value="1"/>
</dbReference>
<reference evidence="5 6" key="1">
    <citation type="submission" date="2016-10" db="EMBL/GenBank/DDBJ databases">
        <authorList>
            <person name="de Groot N.N."/>
        </authorList>
    </citation>
    <scope>NUCLEOTIDE SEQUENCE [LARGE SCALE GENOMIC DNA]</scope>
    <source>
        <strain evidence="5 6">CGMCC 1.7005</strain>
    </source>
</reference>